<evidence type="ECO:0000256" key="1">
    <source>
        <dbReference type="SAM" id="MobiDB-lite"/>
    </source>
</evidence>
<dbReference type="AlphaFoldDB" id="A0A919B962"/>
<proteinExistence type="predicted"/>
<evidence type="ECO:0000313" key="3">
    <source>
        <dbReference type="Proteomes" id="UP000638313"/>
    </source>
</evidence>
<protein>
    <submittedName>
        <fullName evidence="2">Uncharacterized protein</fullName>
    </submittedName>
</protein>
<organism evidence="2 3">
    <name type="scientific">Streptomyces mashuensis</name>
    <dbReference type="NCBI Taxonomy" id="33904"/>
    <lineage>
        <taxon>Bacteria</taxon>
        <taxon>Bacillati</taxon>
        <taxon>Actinomycetota</taxon>
        <taxon>Actinomycetes</taxon>
        <taxon>Kitasatosporales</taxon>
        <taxon>Streptomycetaceae</taxon>
        <taxon>Streptomyces</taxon>
    </lineage>
</organism>
<comment type="caution">
    <text evidence="2">The sequence shown here is derived from an EMBL/GenBank/DDBJ whole genome shotgun (WGS) entry which is preliminary data.</text>
</comment>
<keyword evidence="3" id="KW-1185">Reference proteome</keyword>
<name>A0A919B962_9ACTN</name>
<dbReference type="EMBL" id="BNBD01000025">
    <property type="protein sequence ID" value="GHF73786.1"/>
    <property type="molecule type" value="Genomic_DNA"/>
</dbReference>
<accession>A0A919B962</accession>
<reference evidence="2" key="2">
    <citation type="submission" date="2020-09" db="EMBL/GenBank/DDBJ databases">
        <authorList>
            <person name="Sun Q."/>
            <person name="Ohkuma M."/>
        </authorList>
    </citation>
    <scope>NUCLEOTIDE SEQUENCE</scope>
    <source>
        <strain evidence="2">JCM 4059</strain>
    </source>
</reference>
<dbReference type="Proteomes" id="UP000638313">
    <property type="component" value="Unassembled WGS sequence"/>
</dbReference>
<gene>
    <name evidence="2" type="ORF">GCM10010218_63720</name>
</gene>
<feature type="region of interest" description="Disordered" evidence="1">
    <location>
        <begin position="15"/>
        <end position="69"/>
    </location>
</feature>
<evidence type="ECO:0000313" key="2">
    <source>
        <dbReference type="EMBL" id="GHF73786.1"/>
    </source>
</evidence>
<reference evidence="2" key="1">
    <citation type="journal article" date="2014" name="Int. J. Syst. Evol. Microbiol.">
        <title>Complete genome sequence of Corynebacterium casei LMG S-19264T (=DSM 44701T), isolated from a smear-ripened cheese.</title>
        <authorList>
            <consortium name="US DOE Joint Genome Institute (JGI-PGF)"/>
            <person name="Walter F."/>
            <person name="Albersmeier A."/>
            <person name="Kalinowski J."/>
            <person name="Ruckert C."/>
        </authorList>
    </citation>
    <scope>NUCLEOTIDE SEQUENCE</scope>
    <source>
        <strain evidence="2">JCM 4059</strain>
    </source>
</reference>
<sequence length="96" mass="10165">MSSVAIAALCPHRPVPARMPDELRRAQSSGRTAPGQDAVSGRDAMSGTDKGPGALLPNGTCPARPGRPSLRHVAALPQCFRGSRTGRPDFPTWSYR</sequence>